<keyword evidence="2" id="KW-0472">Membrane</keyword>
<protein>
    <submittedName>
        <fullName evidence="3">Uncharacterized protein</fullName>
    </submittedName>
</protein>
<keyword evidence="2" id="KW-1133">Transmembrane helix</keyword>
<reference evidence="3 4" key="1">
    <citation type="journal article" date="2019" name="J. Hered.">
        <title>An Improved Genome Assembly for Drosophila navojoa, the Basal Species in the mojavensis Cluster.</title>
        <authorList>
            <person name="Vanderlinde T."/>
            <person name="Dupim E.G."/>
            <person name="Nazario-Yepiz N.O."/>
            <person name="Carvalho A.B."/>
        </authorList>
    </citation>
    <scope>NUCLEOTIDE SEQUENCE [LARGE SCALE GENOMIC DNA]</scope>
    <source>
        <strain evidence="3">Navoj_Jal97</strain>
        <tissue evidence="3">Whole organism</tissue>
    </source>
</reference>
<dbReference type="Proteomes" id="UP000295192">
    <property type="component" value="Unassembled WGS sequence"/>
</dbReference>
<evidence type="ECO:0000313" key="4">
    <source>
        <dbReference type="Proteomes" id="UP000295192"/>
    </source>
</evidence>
<dbReference type="OMA" id="IQHNNNA"/>
<sequence length="287" mass="30481">MTISAATAAAARTATTATTTNTTSNIANRLPGKSLKYEKLIKQPQMQSGTTSVTGTQTDVDADGDADTDADADAFVDCGHLNKHFGNGHATPSDLYQHPSHEHITDRSMLLPPEPTANEFLPGGGIVTYKAKTNGFSYDFSSTSSTSIGSMNGGGGGGGGVGGASSAISSSLCHCCNLIARRCNRINVRRCILALFGITAVSILYYTHYVGTDMFDGLIQRDTHPAPIINCRMINSAGKHIRDASPAPDHRSEARLRIDPKVLVFVETTYSGLGRDIAELLVYNRIK</sequence>
<name>A0A484BFF9_DRONA</name>
<evidence type="ECO:0000256" key="1">
    <source>
        <dbReference type="SAM" id="MobiDB-lite"/>
    </source>
</evidence>
<evidence type="ECO:0000313" key="3">
    <source>
        <dbReference type="EMBL" id="TDG47503.1"/>
    </source>
</evidence>
<gene>
    <name evidence="3" type="ORF">AWZ03_006095</name>
</gene>
<feature type="compositionally biased region" description="Low complexity" evidence="1">
    <location>
        <begin position="1"/>
        <end position="29"/>
    </location>
</feature>
<dbReference type="AlphaFoldDB" id="A0A484BFF9"/>
<feature type="compositionally biased region" description="Low complexity" evidence="1">
    <location>
        <begin position="47"/>
        <end position="59"/>
    </location>
</feature>
<dbReference type="EMBL" id="LSRL02000043">
    <property type="protein sequence ID" value="TDG47503.1"/>
    <property type="molecule type" value="Genomic_DNA"/>
</dbReference>
<feature type="region of interest" description="Disordered" evidence="1">
    <location>
        <begin position="1"/>
        <end position="66"/>
    </location>
</feature>
<organism evidence="3 4">
    <name type="scientific">Drosophila navojoa</name>
    <name type="common">Fruit fly</name>
    <dbReference type="NCBI Taxonomy" id="7232"/>
    <lineage>
        <taxon>Eukaryota</taxon>
        <taxon>Metazoa</taxon>
        <taxon>Ecdysozoa</taxon>
        <taxon>Arthropoda</taxon>
        <taxon>Hexapoda</taxon>
        <taxon>Insecta</taxon>
        <taxon>Pterygota</taxon>
        <taxon>Neoptera</taxon>
        <taxon>Endopterygota</taxon>
        <taxon>Diptera</taxon>
        <taxon>Brachycera</taxon>
        <taxon>Muscomorpha</taxon>
        <taxon>Ephydroidea</taxon>
        <taxon>Drosophilidae</taxon>
        <taxon>Drosophila</taxon>
    </lineage>
</organism>
<accession>A0A484BFF9</accession>
<evidence type="ECO:0000256" key="2">
    <source>
        <dbReference type="SAM" id="Phobius"/>
    </source>
</evidence>
<keyword evidence="4" id="KW-1185">Reference proteome</keyword>
<dbReference type="OrthoDB" id="8958249at2759"/>
<keyword evidence="2" id="KW-0812">Transmembrane</keyword>
<dbReference type="STRING" id="7232.A0A484BFF9"/>
<comment type="caution">
    <text evidence="3">The sequence shown here is derived from an EMBL/GenBank/DDBJ whole genome shotgun (WGS) entry which is preliminary data.</text>
</comment>
<feature type="transmembrane region" description="Helical" evidence="2">
    <location>
        <begin position="192"/>
        <end position="211"/>
    </location>
</feature>
<proteinExistence type="predicted"/>